<evidence type="ECO:0000313" key="1">
    <source>
        <dbReference type="EMBL" id="RSL40000.1"/>
    </source>
</evidence>
<comment type="caution">
    <text evidence="1">The sequence shown here is derived from an EMBL/GenBank/DDBJ whole genome shotgun (WGS) entry which is preliminary data.</text>
</comment>
<protein>
    <submittedName>
        <fullName evidence="1">Uncharacterized protein</fullName>
    </submittedName>
</protein>
<dbReference type="AlphaFoldDB" id="A0A428NGY7"/>
<name>A0A428NGY7_9HYPO</name>
<sequence length="114" mass="12481">MSGFETTRKGLRLPSAKELGTFDGSSAASRWLARLNWGIQAANVPTPNPDPKVVLRAIVVFAEGPAAAFLESPARLQPILEDVYDDENTQVVTLAELRTVTQALKDRFPHRDGH</sequence>
<dbReference type="EMBL" id="NKCI01000552">
    <property type="protein sequence ID" value="RSL40000.1"/>
    <property type="molecule type" value="Genomic_DNA"/>
</dbReference>
<organism evidence="1 2">
    <name type="scientific">Fusarium duplospermum</name>
    <dbReference type="NCBI Taxonomy" id="1325734"/>
    <lineage>
        <taxon>Eukaryota</taxon>
        <taxon>Fungi</taxon>
        <taxon>Dikarya</taxon>
        <taxon>Ascomycota</taxon>
        <taxon>Pezizomycotina</taxon>
        <taxon>Sordariomycetes</taxon>
        <taxon>Hypocreomycetidae</taxon>
        <taxon>Hypocreales</taxon>
        <taxon>Nectriaceae</taxon>
        <taxon>Fusarium</taxon>
        <taxon>Fusarium solani species complex</taxon>
    </lineage>
</organism>
<reference evidence="1 2" key="1">
    <citation type="submission" date="2017-06" db="EMBL/GenBank/DDBJ databases">
        <title>Comparative genomic analysis of Ambrosia Fusariam Clade fungi.</title>
        <authorList>
            <person name="Stajich J.E."/>
            <person name="Carrillo J."/>
            <person name="Kijimoto T."/>
            <person name="Eskalen A."/>
            <person name="O'Donnell K."/>
            <person name="Kasson M."/>
        </authorList>
    </citation>
    <scope>NUCLEOTIDE SEQUENCE [LARGE SCALE GENOMIC DNA]</scope>
    <source>
        <strain evidence="1 2">NRRL62584</strain>
    </source>
</reference>
<accession>A0A428NGY7</accession>
<proteinExistence type="predicted"/>
<dbReference type="OrthoDB" id="4775714at2759"/>
<gene>
    <name evidence="1" type="ORF">CEP54_016215</name>
</gene>
<evidence type="ECO:0000313" key="2">
    <source>
        <dbReference type="Proteomes" id="UP000288168"/>
    </source>
</evidence>
<dbReference type="Proteomes" id="UP000288168">
    <property type="component" value="Unassembled WGS sequence"/>
</dbReference>
<keyword evidence="2" id="KW-1185">Reference proteome</keyword>